<keyword evidence="1" id="KW-0472">Membrane</keyword>
<feature type="transmembrane region" description="Helical" evidence="1">
    <location>
        <begin position="20"/>
        <end position="41"/>
    </location>
</feature>
<feature type="transmembrane region" description="Helical" evidence="1">
    <location>
        <begin position="206"/>
        <end position="230"/>
    </location>
</feature>
<comment type="caution">
    <text evidence="2">The sequence shown here is derived from an EMBL/GenBank/DDBJ whole genome shotgun (WGS) entry which is preliminary data.</text>
</comment>
<evidence type="ECO:0000313" key="2">
    <source>
        <dbReference type="EMBL" id="EKX73242.1"/>
    </source>
</evidence>
<evidence type="ECO:0000313" key="3">
    <source>
        <dbReference type="Proteomes" id="UP000031512"/>
    </source>
</evidence>
<gene>
    <name evidence="2" type="ORF">BEWA_052970</name>
</gene>
<feature type="transmembrane region" description="Helical" evidence="1">
    <location>
        <begin position="144"/>
        <end position="164"/>
    </location>
</feature>
<feature type="transmembrane region" description="Helical" evidence="1">
    <location>
        <begin position="114"/>
        <end position="132"/>
    </location>
</feature>
<feature type="transmembrane region" description="Helical" evidence="1">
    <location>
        <begin position="53"/>
        <end position="72"/>
    </location>
</feature>
<reference evidence="2 3" key="1">
    <citation type="journal article" date="2012" name="BMC Genomics">
        <title>Comparative genomic analysis and phylogenetic position of Theileria equi.</title>
        <authorList>
            <person name="Kappmeyer L.S."/>
            <person name="Thiagarajan M."/>
            <person name="Herndon D.R."/>
            <person name="Ramsay J.D."/>
            <person name="Caler E."/>
            <person name="Djikeng A."/>
            <person name="Gillespie J.J."/>
            <person name="Lau A.O."/>
            <person name="Roalson E.H."/>
            <person name="Silva J.C."/>
            <person name="Silva M.G."/>
            <person name="Suarez C.E."/>
            <person name="Ueti M.W."/>
            <person name="Nene V.M."/>
            <person name="Mealey R.H."/>
            <person name="Knowles D.P."/>
            <person name="Brayton K.A."/>
        </authorList>
    </citation>
    <scope>NUCLEOTIDE SEQUENCE [LARGE SCALE GENOMIC DNA]</scope>
    <source>
        <strain evidence="2 3">WA</strain>
    </source>
</reference>
<dbReference type="EMBL" id="ACOU01000003">
    <property type="protein sequence ID" value="EKX73242.1"/>
    <property type="molecule type" value="Genomic_DNA"/>
</dbReference>
<dbReference type="Proteomes" id="UP000031512">
    <property type="component" value="Unassembled WGS sequence"/>
</dbReference>
<dbReference type="KEGG" id="beq:BEWA_052970"/>
<evidence type="ECO:0000256" key="1">
    <source>
        <dbReference type="SAM" id="Phobius"/>
    </source>
</evidence>
<dbReference type="RefSeq" id="XP_004832694.1">
    <property type="nucleotide sequence ID" value="XM_004832637.1"/>
</dbReference>
<keyword evidence="3" id="KW-1185">Reference proteome</keyword>
<accession>L1LCU8</accession>
<feature type="transmembrane region" description="Helical" evidence="1">
    <location>
        <begin position="250"/>
        <end position="274"/>
    </location>
</feature>
<dbReference type="VEuPathDB" id="PiroplasmaDB:BEWA_052970"/>
<protein>
    <submittedName>
        <fullName evidence="2">Uncharacterized protein</fullName>
    </submittedName>
</protein>
<keyword evidence="1" id="KW-0812">Transmembrane</keyword>
<dbReference type="eggNOG" id="ENOG502QX32">
    <property type="taxonomic scope" value="Eukaryota"/>
</dbReference>
<dbReference type="OrthoDB" id="360424at2759"/>
<proteinExistence type="predicted"/>
<keyword evidence="1" id="KW-1133">Transmembrane helix</keyword>
<sequence>MTKLTGMAEKLVDKSENIECVIFGTCCVFTLLVFLVVTIKILRSPTKIPKCEFLIILLSSIQLCMGVWYYTIDEVPYLQILNKGIKVLQCEIISWTCIFTLLKSREYGKKRSKLFFTLFTILLSLFLGYSVIYNNQYLNLKMNIFVSLMWFAMSSLVFYIAMMVKKSFGIASLLKFDFNETIDLELQEFKRNEVVDNFADSKSSQFMVLSVMEFITSMGTLTWDLIIYYSVTKNAYNNYFELDMPFFKEFLYIISNSLFILIPNWTIFLVFYWLQRRNYSRISSTWDINLSTVRSCY</sequence>
<dbReference type="AlphaFoldDB" id="L1LCU8"/>
<dbReference type="GeneID" id="15802849"/>
<name>L1LCU8_THEEQ</name>
<organism evidence="2 3">
    <name type="scientific">Theileria equi strain WA</name>
    <dbReference type="NCBI Taxonomy" id="1537102"/>
    <lineage>
        <taxon>Eukaryota</taxon>
        <taxon>Sar</taxon>
        <taxon>Alveolata</taxon>
        <taxon>Apicomplexa</taxon>
        <taxon>Aconoidasida</taxon>
        <taxon>Piroplasmida</taxon>
        <taxon>Theileriidae</taxon>
        <taxon>Theileria</taxon>
    </lineage>
</organism>